<organism evidence="8 9">
    <name type="scientific">Daphnia magna</name>
    <dbReference type="NCBI Taxonomy" id="35525"/>
    <lineage>
        <taxon>Eukaryota</taxon>
        <taxon>Metazoa</taxon>
        <taxon>Ecdysozoa</taxon>
        <taxon>Arthropoda</taxon>
        <taxon>Crustacea</taxon>
        <taxon>Branchiopoda</taxon>
        <taxon>Diplostraca</taxon>
        <taxon>Cladocera</taxon>
        <taxon>Anomopoda</taxon>
        <taxon>Daphniidae</taxon>
        <taxon>Daphnia</taxon>
    </lineage>
</organism>
<dbReference type="Pfam" id="PF17917">
    <property type="entry name" value="RT_RNaseH"/>
    <property type="match status" value="1"/>
</dbReference>
<protein>
    <recommendedName>
        <fullName evidence="7">Reverse transcriptase RNase H-like domain-containing protein</fullName>
    </recommendedName>
</protein>
<feature type="domain" description="Reverse transcriptase RNase H-like" evidence="7">
    <location>
        <begin position="363"/>
        <end position="471"/>
    </location>
</feature>
<evidence type="ECO:0000256" key="6">
    <source>
        <dbReference type="ARBA" id="ARBA00022918"/>
    </source>
</evidence>
<dbReference type="SUPFAM" id="SSF56672">
    <property type="entry name" value="DNA/RNA polymerases"/>
    <property type="match status" value="1"/>
</dbReference>
<dbReference type="EMBL" id="LRGB01002715">
    <property type="protein sequence ID" value="KZS06475.1"/>
    <property type="molecule type" value="Genomic_DNA"/>
</dbReference>
<evidence type="ECO:0000313" key="8">
    <source>
        <dbReference type="EMBL" id="KZS06475.1"/>
    </source>
</evidence>
<dbReference type="GO" id="GO:0003964">
    <property type="term" value="F:RNA-directed DNA polymerase activity"/>
    <property type="evidence" value="ECO:0007669"/>
    <property type="project" value="UniProtKB-KW"/>
</dbReference>
<keyword evidence="3" id="KW-0540">Nuclease</keyword>
<dbReference type="OrthoDB" id="6381051at2759"/>
<name>A0A164P3D2_9CRUS</name>
<dbReference type="InterPro" id="IPR043502">
    <property type="entry name" value="DNA/RNA_pol_sf"/>
</dbReference>
<evidence type="ECO:0000256" key="3">
    <source>
        <dbReference type="ARBA" id="ARBA00022722"/>
    </source>
</evidence>
<evidence type="ECO:0000256" key="1">
    <source>
        <dbReference type="ARBA" id="ARBA00022679"/>
    </source>
</evidence>
<dbReference type="PANTHER" id="PTHR37984">
    <property type="entry name" value="PROTEIN CBG26694"/>
    <property type="match status" value="1"/>
</dbReference>
<gene>
    <name evidence="8" type="ORF">APZ42_030055</name>
</gene>
<accession>A0A164P3D2</accession>
<keyword evidence="6" id="KW-0695">RNA-directed DNA polymerase</keyword>
<keyword evidence="1" id="KW-0808">Transferase</keyword>
<evidence type="ECO:0000256" key="2">
    <source>
        <dbReference type="ARBA" id="ARBA00022695"/>
    </source>
</evidence>
<dbReference type="AlphaFoldDB" id="A0A164P3D2"/>
<dbReference type="STRING" id="35525.A0A164P3D2"/>
<comment type="caution">
    <text evidence="8">The sequence shown here is derived from an EMBL/GenBank/DDBJ whole genome shotgun (WGS) entry which is preliminary data.</text>
</comment>
<evidence type="ECO:0000313" key="9">
    <source>
        <dbReference type="Proteomes" id="UP000076858"/>
    </source>
</evidence>
<evidence type="ECO:0000259" key="7">
    <source>
        <dbReference type="Pfam" id="PF17917"/>
    </source>
</evidence>
<reference evidence="8 9" key="1">
    <citation type="submission" date="2016-03" db="EMBL/GenBank/DDBJ databases">
        <title>EvidentialGene: Evidence-directed Construction of Genes on Genomes.</title>
        <authorList>
            <person name="Gilbert D.G."/>
            <person name="Choi J.-H."/>
            <person name="Mockaitis K."/>
            <person name="Colbourne J."/>
            <person name="Pfrender M."/>
        </authorList>
    </citation>
    <scope>NUCLEOTIDE SEQUENCE [LARGE SCALE GENOMIC DNA]</scope>
    <source>
        <strain evidence="8 9">Xinb3</strain>
        <tissue evidence="8">Complete organism</tissue>
    </source>
</reference>
<keyword evidence="5" id="KW-0378">Hydrolase</keyword>
<sequence>MGLSATDLEDADQFASCVQRDSESVDNRLSYLRDRKCEFEKDCCAACQNSRLLGQIIFGVFDDDVRRKLLELGARLSLEKTITIIRTAEATHLQSSNIKQGNKSPVHQINHPLGCQPYGCWSCGAVSRHGKKECPAFGKECHSCHKWGPFPSICSKDSSSPKPETAGSITIPSILQDDMVRLRVTSTCSATESFIQMLQDSEASINAILACLSVSVQGYLIIFSWTQARICHWYSYNNAGPVSSIVGLGQQFQWSGCYIGPRSSRTSAAMDFKSNKKNLECSSPNTLTPVCLQPFPLPSRICGPYMASVSRWKTFQTTWHPCSAPWLLYSAKILSGNGLSNTKWTFKRPGQPCHLHSYPRSIEASTCLHVDAFRLHGVGFILRQQQTDGSWNVVQAGFCFLSDTESRYAMIELECLAAAWAMRKCQQFLEGLPSFRLLTDHRPLIPILNDYFLDKLDNPRIMRLRLSMPRYSFTASWVPGKHNVMADALSCSPIDLPSPTDEIAEGLHSSSERIHLMDIMEESSSAISDVLLSSVSAVSAIDPVMSSFSRNILQGFPNELCNLPLELRLFWQVQSQLYVDEDIILVGPYDISHGHSSPHHPRSNGHVKAAVKSMKKLIAGSWTSGPSTWTSLERVSSSSVMLLSPGVHSRLHFVRSITTAQNPPFQPFASGIAS</sequence>
<dbReference type="Proteomes" id="UP000076858">
    <property type="component" value="Unassembled WGS sequence"/>
</dbReference>
<proteinExistence type="predicted"/>
<evidence type="ECO:0000256" key="5">
    <source>
        <dbReference type="ARBA" id="ARBA00022801"/>
    </source>
</evidence>
<dbReference type="InterPro" id="IPR050951">
    <property type="entry name" value="Retrovirus_Pol_polyprotein"/>
</dbReference>
<keyword evidence="4" id="KW-0255">Endonuclease</keyword>
<evidence type="ECO:0000256" key="4">
    <source>
        <dbReference type="ARBA" id="ARBA00022759"/>
    </source>
</evidence>
<dbReference type="GO" id="GO:0016787">
    <property type="term" value="F:hydrolase activity"/>
    <property type="evidence" value="ECO:0007669"/>
    <property type="project" value="UniProtKB-KW"/>
</dbReference>
<dbReference type="InterPro" id="IPR041373">
    <property type="entry name" value="RT_RNaseH"/>
</dbReference>
<keyword evidence="9" id="KW-1185">Reference proteome</keyword>
<dbReference type="CDD" id="cd09274">
    <property type="entry name" value="RNase_HI_RT_Ty3"/>
    <property type="match status" value="1"/>
</dbReference>
<dbReference type="GO" id="GO:0004519">
    <property type="term" value="F:endonuclease activity"/>
    <property type="evidence" value="ECO:0007669"/>
    <property type="project" value="UniProtKB-KW"/>
</dbReference>
<keyword evidence="2" id="KW-0548">Nucleotidyltransferase</keyword>
<dbReference type="PANTHER" id="PTHR37984:SF5">
    <property type="entry name" value="PROTEIN NYNRIN-LIKE"/>
    <property type="match status" value="1"/>
</dbReference>